<comment type="caution">
    <text evidence="2">The sequence shown here is derived from an EMBL/GenBank/DDBJ whole genome shotgun (WGS) entry which is preliminary data.</text>
</comment>
<dbReference type="Proteomes" id="UP001152533">
    <property type="component" value="Unassembled WGS sequence"/>
</dbReference>
<sequence>MAATTRSASLRPQDCSESLRHRRQRINSQSQKPKAMEAEPKPGAAPKENVSLKEGYIRIIIITNCVATDETASMLLDQLQALEPLAAKGSSCRTFKGNSEKILIEAATCCEITAATMGDFETMIQNVLPESSYEIHVRPLGGPPFLPYV</sequence>
<accession>A0A9W4RS72</accession>
<name>A0A9W4RS72_9PEZI</name>
<reference evidence="2" key="1">
    <citation type="submission" date="2022-08" db="EMBL/GenBank/DDBJ databases">
        <authorList>
            <person name="Giroux E."/>
            <person name="Giroux E."/>
        </authorList>
    </citation>
    <scope>NUCLEOTIDE SEQUENCE</scope>
    <source>
        <strain evidence="2">H1091258</strain>
    </source>
</reference>
<proteinExistence type="predicted"/>
<organism evidence="2 3">
    <name type="scientific">Colletotrichum noveboracense</name>
    <dbReference type="NCBI Taxonomy" id="2664923"/>
    <lineage>
        <taxon>Eukaryota</taxon>
        <taxon>Fungi</taxon>
        <taxon>Dikarya</taxon>
        <taxon>Ascomycota</taxon>
        <taxon>Pezizomycotina</taxon>
        <taxon>Sordariomycetes</taxon>
        <taxon>Hypocreomycetidae</taxon>
        <taxon>Glomerellales</taxon>
        <taxon>Glomerellaceae</taxon>
        <taxon>Colletotrichum</taxon>
        <taxon>Colletotrichum gloeosporioides species complex</taxon>
    </lineage>
</organism>
<keyword evidence="3" id="KW-1185">Reference proteome</keyword>
<gene>
    <name evidence="2" type="ORF">CGXH109_LOCUS57419</name>
</gene>
<feature type="region of interest" description="Disordered" evidence="1">
    <location>
        <begin position="1"/>
        <end position="47"/>
    </location>
</feature>
<dbReference type="OrthoDB" id="4826512at2759"/>
<dbReference type="EMBL" id="CAMGZC010000351">
    <property type="protein sequence ID" value="CAI0646674.1"/>
    <property type="molecule type" value="Genomic_DNA"/>
</dbReference>
<evidence type="ECO:0000313" key="3">
    <source>
        <dbReference type="Proteomes" id="UP001152533"/>
    </source>
</evidence>
<protein>
    <submittedName>
        <fullName evidence="2">Uncharacterized protein</fullName>
    </submittedName>
</protein>
<dbReference type="AlphaFoldDB" id="A0A9W4RS72"/>
<evidence type="ECO:0000256" key="1">
    <source>
        <dbReference type="SAM" id="MobiDB-lite"/>
    </source>
</evidence>
<evidence type="ECO:0000313" key="2">
    <source>
        <dbReference type="EMBL" id="CAI0646674.1"/>
    </source>
</evidence>
<feature type="compositionally biased region" description="Polar residues" evidence="1">
    <location>
        <begin position="1"/>
        <end position="10"/>
    </location>
</feature>